<dbReference type="AlphaFoldDB" id="A0A6L8W3L2"/>
<comment type="caution">
    <text evidence="3">The sequence shown here is derived from an EMBL/GenBank/DDBJ whole genome shotgun (WGS) entry which is preliminary data.</text>
</comment>
<dbReference type="RefSeq" id="WP_161314054.1">
    <property type="nucleotide sequence ID" value="NZ_WTUW01000001.1"/>
</dbReference>
<dbReference type="GO" id="GO:0043024">
    <property type="term" value="F:ribosomal small subunit binding"/>
    <property type="evidence" value="ECO:0007669"/>
    <property type="project" value="TreeGrafter"/>
</dbReference>
<gene>
    <name evidence="2 3" type="primary">rbfA</name>
    <name evidence="3" type="ORF">GQE98_03015</name>
</gene>
<evidence type="ECO:0000256" key="2">
    <source>
        <dbReference type="HAMAP-Rule" id="MF_00003"/>
    </source>
</evidence>
<dbReference type="InterPro" id="IPR015946">
    <property type="entry name" value="KH_dom-like_a/b"/>
</dbReference>
<dbReference type="PROSITE" id="PS01319">
    <property type="entry name" value="RBFA"/>
    <property type="match status" value="1"/>
</dbReference>
<comment type="similarity">
    <text evidence="2">Belongs to the RbfA family.</text>
</comment>
<dbReference type="GO" id="GO:0005829">
    <property type="term" value="C:cytosol"/>
    <property type="evidence" value="ECO:0007669"/>
    <property type="project" value="TreeGrafter"/>
</dbReference>
<accession>A0A6L8W3L2</accession>
<dbReference type="PANTHER" id="PTHR33515:SF1">
    <property type="entry name" value="RIBOSOME-BINDING FACTOR A, CHLOROPLASTIC-RELATED"/>
    <property type="match status" value="1"/>
</dbReference>
<dbReference type="SUPFAM" id="SSF89919">
    <property type="entry name" value="Ribosome-binding factor A, RbfA"/>
    <property type="match status" value="1"/>
</dbReference>
<reference evidence="3 4" key="1">
    <citation type="submission" date="2019-12" db="EMBL/GenBank/DDBJ databases">
        <title>Snethiella sp. nov. sp. isolated from sea sand.</title>
        <authorList>
            <person name="Kim J."/>
            <person name="Jeong S.E."/>
            <person name="Jung H.S."/>
            <person name="Jeon C.O."/>
        </authorList>
    </citation>
    <scope>NUCLEOTIDE SEQUENCE [LARGE SCALE GENOMIC DNA]</scope>
    <source>
        <strain evidence="3 4">DP05</strain>
    </source>
</reference>
<evidence type="ECO:0000313" key="3">
    <source>
        <dbReference type="EMBL" id="MZR29598.1"/>
    </source>
</evidence>
<dbReference type="PANTHER" id="PTHR33515">
    <property type="entry name" value="RIBOSOME-BINDING FACTOR A, CHLOROPLASTIC-RELATED"/>
    <property type="match status" value="1"/>
</dbReference>
<organism evidence="3 4">
    <name type="scientific">Sneathiella litorea</name>
    <dbReference type="NCBI Taxonomy" id="2606216"/>
    <lineage>
        <taxon>Bacteria</taxon>
        <taxon>Pseudomonadati</taxon>
        <taxon>Pseudomonadota</taxon>
        <taxon>Alphaproteobacteria</taxon>
        <taxon>Sneathiellales</taxon>
        <taxon>Sneathiellaceae</taxon>
        <taxon>Sneathiella</taxon>
    </lineage>
</organism>
<dbReference type="Gene3D" id="3.30.300.20">
    <property type="match status" value="1"/>
</dbReference>
<dbReference type="GO" id="GO:0030490">
    <property type="term" value="P:maturation of SSU-rRNA"/>
    <property type="evidence" value="ECO:0007669"/>
    <property type="project" value="UniProtKB-UniRule"/>
</dbReference>
<evidence type="ECO:0000313" key="4">
    <source>
        <dbReference type="Proteomes" id="UP000476030"/>
    </source>
</evidence>
<keyword evidence="1 2" id="KW-0690">Ribosome biogenesis</keyword>
<proteinExistence type="inferred from homology"/>
<comment type="subcellular location">
    <subcellularLocation>
        <location evidence="2">Cytoplasm</location>
    </subcellularLocation>
</comment>
<dbReference type="InterPro" id="IPR000238">
    <property type="entry name" value="RbfA"/>
</dbReference>
<dbReference type="EMBL" id="WTUW01000001">
    <property type="protein sequence ID" value="MZR29598.1"/>
    <property type="molecule type" value="Genomic_DNA"/>
</dbReference>
<sequence>MAHSKRGPRTASKRQLRVGEELRHIISGILAKDLIHDADVAGNSVTITEVKPSPDMRNATVYLTTLGGVNEEAVIAGLNRTAGVIQSEMGRQLTMKFTPKLVFRKDDSFEYGSHIDALIRKNRLPEEPS</sequence>
<name>A0A6L8W3L2_9PROT</name>
<comment type="function">
    <text evidence="2">One of several proteins that assist in the late maturation steps of the functional core of the 30S ribosomal subunit. Associates with free 30S ribosomal subunits (but not with 30S subunits that are part of 70S ribosomes or polysomes). Required for efficient processing of 16S rRNA. May interact with the 5'-terminal helix region of 16S rRNA.</text>
</comment>
<evidence type="ECO:0000256" key="1">
    <source>
        <dbReference type="ARBA" id="ARBA00022517"/>
    </source>
</evidence>
<dbReference type="Proteomes" id="UP000476030">
    <property type="component" value="Unassembled WGS sequence"/>
</dbReference>
<dbReference type="InterPro" id="IPR020053">
    <property type="entry name" value="Ribosome-bd_factorA_CS"/>
</dbReference>
<keyword evidence="4" id="KW-1185">Reference proteome</keyword>
<dbReference type="Pfam" id="PF02033">
    <property type="entry name" value="RBFA"/>
    <property type="match status" value="1"/>
</dbReference>
<dbReference type="NCBIfam" id="TIGR00082">
    <property type="entry name" value="rbfA"/>
    <property type="match status" value="1"/>
</dbReference>
<dbReference type="HAMAP" id="MF_00003">
    <property type="entry name" value="RbfA"/>
    <property type="match status" value="1"/>
</dbReference>
<protein>
    <recommendedName>
        <fullName evidence="2">Ribosome-binding factor A</fullName>
    </recommendedName>
</protein>
<keyword evidence="2" id="KW-0963">Cytoplasm</keyword>
<comment type="subunit">
    <text evidence="2">Monomer. Binds 30S ribosomal subunits, but not 50S ribosomal subunits or 70S ribosomes.</text>
</comment>
<dbReference type="InterPro" id="IPR023799">
    <property type="entry name" value="RbfA_dom_sf"/>
</dbReference>